<evidence type="ECO:0000313" key="2">
    <source>
        <dbReference type="Proteomes" id="UP000799755"/>
    </source>
</evidence>
<reference evidence="1" key="1">
    <citation type="journal article" date="2020" name="Stud. Mycol.">
        <title>101 Dothideomycetes genomes: a test case for predicting lifestyles and emergence of pathogens.</title>
        <authorList>
            <person name="Haridas S."/>
            <person name="Albert R."/>
            <person name="Binder M."/>
            <person name="Bloem J."/>
            <person name="Labutti K."/>
            <person name="Salamov A."/>
            <person name="Andreopoulos B."/>
            <person name="Baker S."/>
            <person name="Barry K."/>
            <person name="Bills G."/>
            <person name="Bluhm B."/>
            <person name="Cannon C."/>
            <person name="Castanera R."/>
            <person name="Culley D."/>
            <person name="Daum C."/>
            <person name="Ezra D."/>
            <person name="Gonzalez J."/>
            <person name="Henrissat B."/>
            <person name="Kuo A."/>
            <person name="Liang C."/>
            <person name="Lipzen A."/>
            <person name="Lutzoni F."/>
            <person name="Magnuson J."/>
            <person name="Mondo S."/>
            <person name="Nolan M."/>
            <person name="Ohm R."/>
            <person name="Pangilinan J."/>
            <person name="Park H.-J."/>
            <person name="Ramirez L."/>
            <person name="Alfaro M."/>
            <person name="Sun H."/>
            <person name="Tritt A."/>
            <person name="Yoshinaga Y."/>
            <person name="Zwiers L.-H."/>
            <person name="Turgeon B."/>
            <person name="Goodwin S."/>
            <person name="Spatafora J."/>
            <person name="Crous P."/>
            <person name="Grigoriev I."/>
        </authorList>
    </citation>
    <scope>NUCLEOTIDE SEQUENCE</scope>
    <source>
        <strain evidence="1">ATCC 200398</strain>
    </source>
</reference>
<protein>
    <submittedName>
        <fullName evidence="1">Uncharacterized protein</fullName>
    </submittedName>
</protein>
<gene>
    <name evidence="1" type="ORF">BDR25DRAFT_356605</name>
</gene>
<keyword evidence="2" id="KW-1185">Reference proteome</keyword>
<name>A0ACB6QS78_9PLEO</name>
<accession>A0ACB6QS78</accession>
<proteinExistence type="predicted"/>
<comment type="caution">
    <text evidence="1">The sequence shown here is derived from an EMBL/GenBank/DDBJ whole genome shotgun (WGS) entry which is preliminary data.</text>
</comment>
<evidence type="ECO:0000313" key="1">
    <source>
        <dbReference type="EMBL" id="KAF2469375.1"/>
    </source>
</evidence>
<dbReference type="Proteomes" id="UP000799755">
    <property type="component" value="Unassembled WGS sequence"/>
</dbReference>
<organism evidence="1 2">
    <name type="scientific">Lindgomyces ingoldianus</name>
    <dbReference type="NCBI Taxonomy" id="673940"/>
    <lineage>
        <taxon>Eukaryota</taxon>
        <taxon>Fungi</taxon>
        <taxon>Dikarya</taxon>
        <taxon>Ascomycota</taxon>
        <taxon>Pezizomycotina</taxon>
        <taxon>Dothideomycetes</taxon>
        <taxon>Pleosporomycetidae</taxon>
        <taxon>Pleosporales</taxon>
        <taxon>Lindgomycetaceae</taxon>
        <taxon>Lindgomyces</taxon>
    </lineage>
</organism>
<dbReference type="EMBL" id="MU003512">
    <property type="protein sequence ID" value="KAF2469375.1"/>
    <property type="molecule type" value="Genomic_DNA"/>
</dbReference>
<sequence>MPGIVILAASGASGDCWNDYGQKHMRYIHLLKGCGYGELLLAGSKLNFGRKGSHKDSLFYGTHYVHLFPSTNPSRLTVEGRVIHVLVCLRSFTMHSVEAYLLLGRSRVVHIEQYAAKATISRDFNMAWKWYLALSRFIFRVIETTVNVAIQHHY</sequence>